<sequence>MSEKSPTEYVKLSKSKIILIMSIGVTVYASFITAGVFALKKNQTDLVIVLSLCILIFSIYLITTLTYLFTKEHDNKSNEILKPKSGTYEIESNYKMKSVEKN</sequence>
<organism evidence="2 3">
    <name type="scientific">Acholeplasma laidlawii (strain PG-8A)</name>
    <dbReference type="NCBI Taxonomy" id="441768"/>
    <lineage>
        <taxon>Bacteria</taxon>
        <taxon>Bacillati</taxon>
        <taxon>Mycoplasmatota</taxon>
        <taxon>Mollicutes</taxon>
        <taxon>Acholeplasmatales</taxon>
        <taxon>Acholeplasmataceae</taxon>
        <taxon>Acholeplasma</taxon>
    </lineage>
</organism>
<gene>
    <name evidence="2" type="ordered locus">ACL_1059</name>
</gene>
<protein>
    <submittedName>
        <fullName evidence="2">Integral membrane protein</fullName>
    </submittedName>
</protein>
<dbReference type="EMBL" id="CP000896">
    <property type="protein sequence ID" value="ABX81669.1"/>
    <property type="molecule type" value="Genomic_DNA"/>
</dbReference>
<accession>A9NH39</accession>
<keyword evidence="1" id="KW-1133">Transmembrane helix</keyword>
<dbReference type="HOGENOM" id="CLU_2271215_0_0_14"/>
<feature type="transmembrane region" description="Helical" evidence="1">
    <location>
        <begin position="17"/>
        <end position="39"/>
    </location>
</feature>
<keyword evidence="1" id="KW-0472">Membrane</keyword>
<dbReference type="STRING" id="441768.ACL_1059"/>
<evidence type="ECO:0000256" key="1">
    <source>
        <dbReference type="SAM" id="Phobius"/>
    </source>
</evidence>
<evidence type="ECO:0000313" key="2">
    <source>
        <dbReference type="EMBL" id="ABX81669.1"/>
    </source>
</evidence>
<keyword evidence="3" id="KW-1185">Reference proteome</keyword>
<feature type="transmembrane region" description="Helical" evidence="1">
    <location>
        <begin position="46"/>
        <end position="69"/>
    </location>
</feature>
<evidence type="ECO:0000313" key="3">
    <source>
        <dbReference type="Proteomes" id="UP000008558"/>
    </source>
</evidence>
<dbReference type="Proteomes" id="UP000008558">
    <property type="component" value="Chromosome"/>
</dbReference>
<dbReference type="AlphaFoldDB" id="A9NH39"/>
<reference evidence="2 3" key="1">
    <citation type="journal article" date="2011" name="J. Bacteriol.">
        <title>Complete genome and proteome of Acholeplasma laidlawii.</title>
        <authorList>
            <person name="Lazarev V.N."/>
            <person name="Levitskii S.A."/>
            <person name="Basovskii Y.I."/>
            <person name="Chukin M.M."/>
            <person name="Akopian T.A."/>
            <person name="Vereshchagin V.V."/>
            <person name="Kostrjukova E.S."/>
            <person name="Kovaleva G.Y."/>
            <person name="Kazanov M.D."/>
            <person name="Malko D.B."/>
            <person name="Vitreschak A.G."/>
            <person name="Sernova N.V."/>
            <person name="Gelfand M.S."/>
            <person name="Demina I.A."/>
            <person name="Serebryakova M.V."/>
            <person name="Galyamina M.A."/>
            <person name="Vtyurin N.N."/>
            <person name="Rogov S.I."/>
            <person name="Alexeev D.G."/>
            <person name="Ladygina V.G."/>
            <person name="Govorun V.M."/>
        </authorList>
    </citation>
    <scope>NUCLEOTIDE SEQUENCE [LARGE SCALE GENOMIC DNA]</scope>
    <source>
        <strain evidence="2 3">PG-8A</strain>
    </source>
</reference>
<keyword evidence="1" id="KW-0812">Transmembrane</keyword>
<dbReference type="KEGG" id="acl:ACL_1059"/>
<proteinExistence type="predicted"/>
<name>A9NH39_ACHLI</name>